<comment type="caution">
    <text evidence="3">The sequence shown here is derived from an EMBL/GenBank/DDBJ whole genome shotgun (WGS) entry which is preliminary data.</text>
</comment>
<feature type="compositionally biased region" description="Low complexity" evidence="1">
    <location>
        <begin position="205"/>
        <end position="219"/>
    </location>
</feature>
<dbReference type="InterPro" id="IPR002725">
    <property type="entry name" value="YgjP-like_metallopeptidase"/>
</dbReference>
<evidence type="ECO:0000256" key="1">
    <source>
        <dbReference type="SAM" id="MobiDB-lite"/>
    </source>
</evidence>
<dbReference type="Proteomes" id="UP000800981">
    <property type="component" value="Unassembled WGS sequence"/>
</dbReference>
<dbReference type="InterPro" id="IPR053136">
    <property type="entry name" value="UTP_pyrophosphatase-like"/>
</dbReference>
<feature type="region of interest" description="Disordered" evidence="1">
    <location>
        <begin position="1"/>
        <end position="27"/>
    </location>
</feature>
<gene>
    <name evidence="3" type="ORF">G9H71_05745</name>
</gene>
<feature type="domain" description="YgjP-like metallopeptidase" evidence="2">
    <location>
        <begin position="113"/>
        <end position="177"/>
    </location>
</feature>
<name>A0ABX0GTY1_9ACTN</name>
<feature type="compositionally biased region" description="Polar residues" evidence="1">
    <location>
        <begin position="237"/>
        <end position="246"/>
    </location>
</feature>
<organism evidence="3 4">
    <name type="scientific">Motilibacter deserti</name>
    <dbReference type="NCBI Taxonomy" id="2714956"/>
    <lineage>
        <taxon>Bacteria</taxon>
        <taxon>Bacillati</taxon>
        <taxon>Actinomycetota</taxon>
        <taxon>Actinomycetes</taxon>
        <taxon>Motilibacterales</taxon>
        <taxon>Motilibacteraceae</taxon>
        <taxon>Motilibacter</taxon>
    </lineage>
</organism>
<dbReference type="Pfam" id="PF01863">
    <property type="entry name" value="YgjP-like"/>
    <property type="match status" value="1"/>
</dbReference>
<sequence length="246" mass="26526">MEGPRALPEGGDQAAERSAGIRRAPDGSLVDVRRSARRRRTVSAYRDGDTVVVLLPAGLAAEQERHWVTTMLERLELQERRRRPSDDGLLDRAGELSRRYLHGRAVPATVRWVDNQGSRWGSCTPADASIRLSRRLQGMPGWVLDYVLLHELAHLIEPDHGPAFWALLEAYPRTERARGFLEGVEASRGVPDIPNGRRAADGDDTAPGGAAGRGAAVACGGEGDEGGESGTVGAQGPSWTTAHPAY</sequence>
<accession>A0ABX0GTY1</accession>
<proteinExistence type="predicted"/>
<evidence type="ECO:0000313" key="4">
    <source>
        <dbReference type="Proteomes" id="UP000800981"/>
    </source>
</evidence>
<dbReference type="PANTHER" id="PTHR30399">
    <property type="entry name" value="UNCHARACTERIZED PROTEIN YGJP"/>
    <property type="match status" value="1"/>
</dbReference>
<feature type="region of interest" description="Disordered" evidence="1">
    <location>
        <begin position="188"/>
        <end position="246"/>
    </location>
</feature>
<evidence type="ECO:0000259" key="2">
    <source>
        <dbReference type="Pfam" id="PF01863"/>
    </source>
</evidence>
<dbReference type="CDD" id="cd07344">
    <property type="entry name" value="M48_yhfN_like"/>
    <property type="match status" value="1"/>
</dbReference>
<dbReference type="PANTHER" id="PTHR30399:SF1">
    <property type="entry name" value="UTP PYROPHOSPHATASE"/>
    <property type="match status" value="1"/>
</dbReference>
<keyword evidence="4" id="KW-1185">Reference proteome</keyword>
<dbReference type="EMBL" id="JAANNP010000002">
    <property type="protein sequence ID" value="NHC13284.1"/>
    <property type="molecule type" value="Genomic_DNA"/>
</dbReference>
<dbReference type="Gene3D" id="3.30.2010.10">
    <property type="entry name" value="Metalloproteases ('zincins'), catalytic domain"/>
    <property type="match status" value="1"/>
</dbReference>
<evidence type="ECO:0000313" key="3">
    <source>
        <dbReference type="EMBL" id="NHC13284.1"/>
    </source>
</evidence>
<protein>
    <submittedName>
        <fullName evidence="3">M48 family metallopeptidase</fullName>
    </submittedName>
</protein>
<reference evidence="3 4" key="1">
    <citation type="submission" date="2020-03" db="EMBL/GenBank/DDBJ databases">
        <title>Two novel Motilibacter sp.</title>
        <authorList>
            <person name="Liu S."/>
        </authorList>
    </citation>
    <scope>NUCLEOTIDE SEQUENCE [LARGE SCALE GENOMIC DNA]</scope>
    <source>
        <strain evidence="3 4">E257</strain>
    </source>
</reference>